<dbReference type="GO" id="GO:0008324">
    <property type="term" value="F:monoatomic cation transmembrane transporter activity"/>
    <property type="evidence" value="ECO:0007669"/>
    <property type="project" value="InterPro"/>
</dbReference>
<dbReference type="EMBL" id="QGLF01000004">
    <property type="protein sequence ID" value="PWR19595.1"/>
    <property type="molecule type" value="Genomic_DNA"/>
</dbReference>
<dbReference type="Proteomes" id="UP000246077">
    <property type="component" value="Unassembled WGS sequence"/>
</dbReference>
<evidence type="ECO:0000256" key="6">
    <source>
        <dbReference type="ARBA" id="ARBA00023136"/>
    </source>
</evidence>
<evidence type="ECO:0000313" key="9">
    <source>
        <dbReference type="Proteomes" id="UP000246077"/>
    </source>
</evidence>
<dbReference type="RefSeq" id="WP_109921769.1">
    <property type="nucleotide sequence ID" value="NZ_QGLF01000004.1"/>
</dbReference>
<dbReference type="OrthoDB" id="9807187at2"/>
<dbReference type="AlphaFoldDB" id="A0A317E3E7"/>
<evidence type="ECO:0008006" key="10">
    <source>
        <dbReference type="Google" id="ProtNLM"/>
    </source>
</evidence>
<evidence type="ECO:0000256" key="2">
    <source>
        <dbReference type="ARBA" id="ARBA00006228"/>
    </source>
</evidence>
<evidence type="ECO:0000256" key="4">
    <source>
        <dbReference type="ARBA" id="ARBA00022692"/>
    </source>
</evidence>
<dbReference type="Pfam" id="PF01899">
    <property type="entry name" value="MNHE"/>
    <property type="match status" value="1"/>
</dbReference>
<keyword evidence="6 7" id="KW-0472">Membrane</keyword>
<evidence type="ECO:0000256" key="1">
    <source>
        <dbReference type="ARBA" id="ARBA00004651"/>
    </source>
</evidence>
<proteinExistence type="inferred from homology"/>
<keyword evidence="5 7" id="KW-1133">Transmembrane helix</keyword>
<keyword evidence="4 7" id="KW-0812">Transmembrane</keyword>
<name>A0A317E3E7_9PROT</name>
<evidence type="ECO:0000256" key="7">
    <source>
        <dbReference type="SAM" id="Phobius"/>
    </source>
</evidence>
<reference evidence="9" key="1">
    <citation type="submission" date="2018-05" db="EMBL/GenBank/DDBJ databases">
        <title>Zavarzinia sp. HR-AS.</title>
        <authorList>
            <person name="Lee Y."/>
            <person name="Jeon C.O."/>
        </authorList>
    </citation>
    <scope>NUCLEOTIDE SEQUENCE [LARGE SCALE GENOMIC DNA]</scope>
    <source>
        <strain evidence="9">DSM 1231</strain>
    </source>
</reference>
<sequence>MTQRILLGAAFYFLWLGLSGHFSPFLLATSILSVIGVVLLLSRLGLVARDYQPFSLVVSLVIYWRWLLAEIVKANIEVARCVLGLGRPATPSMAWVEASQKTDLCRALYANSITLTPGTITVLAEGDRFLIHALHREGIAALQEGEMDRRCLALDENFRGRRG</sequence>
<keyword evidence="3" id="KW-1003">Cell membrane</keyword>
<dbReference type="GO" id="GO:0005886">
    <property type="term" value="C:plasma membrane"/>
    <property type="evidence" value="ECO:0007669"/>
    <property type="project" value="UniProtKB-SubCell"/>
</dbReference>
<gene>
    <name evidence="8" type="ORF">DKG75_14065</name>
</gene>
<evidence type="ECO:0000256" key="5">
    <source>
        <dbReference type="ARBA" id="ARBA00022989"/>
    </source>
</evidence>
<evidence type="ECO:0000256" key="3">
    <source>
        <dbReference type="ARBA" id="ARBA00022475"/>
    </source>
</evidence>
<comment type="subcellular location">
    <subcellularLocation>
        <location evidence="1">Cell membrane</location>
        <topology evidence="1">Multi-pass membrane protein</topology>
    </subcellularLocation>
</comment>
<feature type="transmembrane region" description="Helical" evidence="7">
    <location>
        <begin position="12"/>
        <end position="39"/>
    </location>
</feature>
<dbReference type="PANTHER" id="PTHR34584:SF1">
    <property type="entry name" value="NA(+)_H(+) ANTIPORTER SUBUNIT E1"/>
    <property type="match status" value="1"/>
</dbReference>
<dbReference type="InterPro" id="IPR002758">
    <property type="entry name" value="Cation_antiport_E"/>
</dbReference>
<dbReference type="PANTHER" id="PTHR34584">
    <property type="entry name" value="NA(+)/H(+) ANTIPORTER SUBUNIT E1"/>
    <property type="match status" value="1"/>
</dbReference>
<comment type="similarity">
    <text evidence="2">Belongs to the CPA3 antiporters (TC 2.A.63) subunit E family.</text>
</comment>
<evidence type="ECO:0000313" key="8">
    <source>
        <dbReference type="EMBL" id="PWR19595.1"/>
    </source>
</evidence>
<protein>
    <recommendedName>
        <fullName evidence="10">Sodium:proton antiporter</fullName>
    </recommendedName>
</protein>
<keyword evidence="9" id="KW-1185">Reference proteome</keyword>
<organism evidence="8 9">
    <name type="scientific">Zavarzinia compransoris</name>
    <dbReference type="NCBI Taxonomy" id="1264899"/>
    <lineage>
        <taxon>Bacteria</taxon>
        <taxon>Pseudomonadati</taxon>
        <taxon>Pseudomonadota</taxon>
        <taxon>Alphaproteobacteria</taxon>
        <taxon>Rhodospirillales</taxon>
        <taxon>Zavarziniaceae</taxon>
        <taxon>Zavarzinia</taxon>
    </lineage>
</organism>
<comment type="caution">
    <text evidence="8">The sequence shown here is derived from an EMBL/GenBank/DDBJ whole genome shotgun (WGS) entry which is preliminary data.</text>
</comment>
<accession>A0A317E3E7</accession>